<keyword evidence="2 3" id="KW-0539">Nucleus</keyword>
<comment type="caution">
    <text evidence="7">The sequence shown here is derived from an EMBL/GenBank/DDBJ whole genome shotgun (WGS) entry which is preliminary data.</text>
</comment>
<dbReference type="InterPro" id="IPR056513">
    <property type="entry name" value="INO80F"/>
</dbReference>
<dbReference type="InterPro" id="IPR036910">
    <property type="entry name" value="HMG_box_dom_sf"/>
</dbReference>
<dbReference type="SMART" id="SM00398">
    <property type="entry name" value="HMG"/>
    <property type="match status" value="1"/>
</dbReference>
<dbReference type="GO" id="GO:0003677">
    <property type="term" value="F:DNA binding"/>
    <property type="evidence" value="ECO:0007669"/>
    <property type="project" value="UniProtKB-UniRule"/>
</dbReference>
<dbReference type="RefSeq" id="XP_046017223.1">
    <property type="nucleotide sequence ID" value="XM_046148955.1"/>
</dbReference>
<keyword evidence="4" id="KW-0175">Coiled coil</keyword>
<protein>
    <recommendedName>
        <fullName evidence="6">HMG box domain-containing protein</fullName>
    </recommendedName>
</protein>
<dbReference type="EMBL" id="JAGTJQ010000002">
    <property type="protein sequence ID" value="KAH7038102.1"/>
    <property type="molecule type" value="Genomic_DNA"/>
</dbReference>
<evidence type="ECO:0000313" key="7">
    <source>
        <dbReference type="EMBL" id="KAH7038102.1"/>
    </source>
</evidence>
<sequence>PPALPPTVEEAYRRKCIQLKERSKEIEDENDAYRLRLARLKRQIQKCRLERAFLLEQIAKRTSTNVEDSDGSPSPPPTPDSKPLRMKRGHGQGGRKSSMGPDSVSATFISQNLGGLSPSSDAYSHSQLDPPVEKVRGRRANGRRVKMPKRPSNAFEIYCNDMRPTLREQNKEKIESGEFRVEEALARGWKELSDEAKEEFQARFEHDLASWKEERD</sequence>
<dbReference type="GO" id="GO:0005634">
    <property type="term" value="C:nucleus"/>
    <property type="evidence" value="ECO:0007669"/>
    <property type="project" value="UniProtKB-SubCell"/>
</dbReference>
<keyword evidence="8" id="KW-1185">Reference proteome</keyword>
<dbReference type="PROSITE" id="PS50118">
    <property type="entry name" value="HMG_BOX_2"/>
    <property type="match status" value="1"/>
</dbReference>
<dbReference type="Gene3D" id="1.10.30.10">
    <property type="entry name" value="High mobility group box domain"/>
    <property type="match status" value="1"/>
</dbReference>
<dbReference type="GeneID" id="70178501"/>
<dbReference type="Pfam" id="PF00505">
    <property type="entry name" value="HMG_box"/>
    <property type="match status" value="1"/>
</dbReference>
<dbReference type="AlphaFoldDB" id="A0A9P8YFT5"/>
<evidence type="ECO:0000256" key="5">
    <source>
        <dbReference type="SAM" id="MobiDB-lite"/>
    </source>
</evidence>
<dbReference type="InterPro" id="IPR009071">
    <property type="entry name" value="HMG_box_dom"/>
</dbReference>
<evidence type="ECO:0000259" key="6">
    <source>
        <dbReference type="PROSITE" id="PS50118"/>
    </source>
</evidence>
<evidence type="ECO:0000313" key="8">
    <source>
        <dbReference type="Proteomes" id="UP000756346"/>
    </source>
</evidence>
<dbReference type="OrthoDB" id="10070927at2759"/>
<evidence type="ECO:0000256" key="2">
    <source>
        <dbReference type="ARBA" id="ARBA00023242"/>
    </source>
</evidence>
<feature type="coiled-coil region" evidence="4">
    <location>
        <begin position="9"/>
        <end position="57"/>
    </location>
</feature>
<comment type="subcellular location">
    <subcellularLocation>
        <location evidence="1">Nucleus</location>
    </subcellularLocation>
</comment>
<organism evidence="7 8">
    <name type="scientific">Microdochium trichocladiopsis</name>
    <dbReference type="NCBI Taxonomy" id="1682393"/>
    <lineage>
        <taxon>Eukaryota</taxon>
        <taxon>Fungi</taxon>
        <taxon>Dikarya</taxon>
        <taxon>Ascomycota</taxon>
        <taxon>Pezizomycotina</taxon>
        <taxon>Sordariomycetes</taxon>
        <taxon>Xylariomycetidae</taxon>
        <taxon>Xylariales</taxon>
        <taxon>Microdochiaceae</taxon>
        <taxon>Microdochium</taxon>
    </lineage>
</organism>
<feature type="non-terminal residue" evidence="7">
    <location>
        <position position="216"/>
    </location>
</feature>
<evidence type="ECO:0000256" key="3">
    <source>
        <dbReference type="PROSITE-ProRule" id="PRU00267"/>
    </source>
</evidence>
<accession>A0A9P8YFT5</accession>
<dbReference type="Proteomes" id="UP000756346">
    <property type="component" value="Unassembled WGS sequence"/>
</dbReference>
<evidence type="ECO:0000256" key="4">
    <source>
        <dbReference type="SAM" id="Coils"/>
    </source>
</evidence>
<name>A0A9P8YFT5_9PEZI</name>
<feature type="region of interest" description="Disordered" evidence="5">
    <location>
        <begin position="61"/>
        <end position="152"/>
    </location>
</feature>
<dbReference type="SUPFAM" id="SSF47095">
    <property type="entry name" value="HMG-box"/>
    <property type="match status" value="1"/>
</dbReference>
<feature type="compositionally biased region" description="Basic residues" evidence="5">
    <location>
        <begin position="136"/>
        <end position="149"/>
    </location>
</feature>
<feature type="DNA-binding region" description="HMG box" evidence="3">
    <location>
        <begin position="148"/>
        <end position="216"/>
    </location>
</feature>
<feature type="compositionally biased region" description="Polar residues" evidence="5">
    <location>
        <begin position="104"/>
        <end position="127"/>
    </location>
</feature>
<feature type="non-terminal residue" evidence="7">
    <location>
        <position position="1"/>
    </location>
</feature>
<evidence type="ECO:0000256" key="1">
    <source>
        <dbReference type="ARBA" id="ARBA00004123"/>
    </source>
</evidence>
<proteinExistence type="predicted"/>
<feature type="domain" description="HMG box" evidence="6">
    <location>
        <begin position="148"/>
        <end position="216"/>
    </location>
</feature>
<gene>
    <name evidence="7" type="ORF">B0I36DRAFT_215098</name>
</gene>
<dbReference type="Pfam" id="PF24245">
    <property type="entry name" value="INO80F"/>
    <property type="match status" value="1"/>
</dbReference>
<reference evidence="7" key="1">
    <citation type="journal article" date="2021" name="Nat. Commun.">
        <title>Genetic determinants of endophytism in the Arabidopsis root mycobiome.</title>
        <authorList>
            <person name="Mesny F."/>
            <person name="Miyauchi S."/>
            <person name="Thiergart T."/>
            <person name="Pickel B."/>
            <person name="Atanasova L."/>
            <person name="Karlsson M."/>
            <person name="Huettel B."/>
            <person name="Barry K.W."/>
            <person name="Haridas S."/>
            <person name="Chen C."/>
            <person name="Bauer D."/>
            <person name="Andreopoulos W."/>
            <person name="Pangilinan J."/>
            <person name="LaButti K."/>
            <person name="Riley R."/>
            <person name="Lipzen A."/>
            <person name="Clum A."/>
            <person name="Drula E."/>
            <person name="Henrissat B."/>
            <person name="Kohler A."/>
            <person name="Grigoriev I.V."/>
            <person name="Martin F.M."/>
            <person name="Hacquard S."/>
        </authorList>
    </citation>
    <scope>NUCLEOTIDE SEQUENCE</scope>
    <source>
        <strain evidence="7">MPI-CAGE-CH-0230</strain>
    </source>
</reference>
<keyword evidence="3" id="KW-0238">DNA-binding</keyword>